<evidence type="ECO:0000313" key="2">
    <source>
        <dbReference type="EMBL" id="EFP12583.1"/>
    </source>
</evidence>
<dbReference type="HOGENOM" id="CLU_341087_0_0_1"/>
<feature type="compositionally biased region" description="Basic and acidic residues" evidence="1">
    <location>
        <begin position="638"/>
        <end position="649"/>
    </location>
</feature>
<reference evidence="2" key="1">
    <citation type="submission" date="2007-07" db="EMBL/GenBank/DDBJ databases">
        <title>PCAP assembly of the Caenorhabditis remanei genome.</title>
        <authorList>
            <consortium name="The Caenorhabditis remanei Sequencing Consortium"/>
            <person name="Wilson R.K."/>
        </authorList>
    </citation>
    <scope>NUCLEOTIDE SEQUENCE [LARGE SCALE GENOMIC DNA]</scope>
    <source>
        <strain evidence="2">PB4641</strain>
    </source>
</reference>
<dbReference type="AlphaFoldDB" id="E3LVH2"/>
<dbReference type="EMBL" id="DS268416">
    <property type="protein sequence ID" value="EFP12583.1"/>
    <property type="molecule type" value="Genomic_DNA"/>
</dbReference>
<dbReference type="eggNOG" id="ENOG502TG40">
    <property type="taxonomic scope" value="Eukaryota"/>
</dbReference>
<keyword evidence="3" id="KW-1185">Reference proteome</keyword>
<dbReference type="Proteomes" id="UP000008281">
    <property type="component" value="Unassembled WGS sequence"/>
</dbReference>
<evidence type="ECO:0000313" key="3">
    <source>
        <dbReference type="Proteomes" id="UP000008281"/>
    </source>
</evidence>
<dbReference type="STRING" id="31234.E3LVH2"/>
<feature type="region of interest" description="Disordered" evidence="1">
    <location>
        <begin position="551"/>
        <end position="689"/>
    </location>
</feature>
<dbReference type="OMA" id="VLFEAWK"/>
<proteinExistence type="predicted"/>
<accession>E3LVH2</accession>
<gene>
    <name evidence="2" type="ORF">CRE_29736</name>
</gene>
<feature type="compositionally biased region" description="Acidic residues" evidence="1">
    <location>
        <begin position="568"/>
        <end position="578"/>
    </location>
</feature>
<feature type="compositionally biased region" description="Low complexity" evidence="1">
    <location>
        <begin position="622"/>
        <end position="633"/>
    </location>
</feature>
<evidence type="ECO:0000256" key="1">
    <source>
        <dbReference type="SAM" id="MobiDB-lite"/>
    </source>
</evidence>
<dbReference type="OrthoDB" id="5813890at2759"/>
<sequence>MSLNDTFSAIASSPHGSRMDESFNESFRDKNTLPPTTIFRCLQKEHEQISAVLRLHSPLTAQYQSSLIELISLYERAEELSTMGMQRLILSVFLKLAANILTVLGKLTYQPTLYKLSQLIASSIVPDLKPDEKEEATHLQKWADRVVLETAIHMIDYPNYELDVEINIDGIVDDLLLASSNIQFVRNSIFVAALKLASEMDVNVHIGFKSKLTLENISDEYFLRLLLWLYLRNKNVLKTDLLSSLFSTLPLTMNAQEYNKSSECSLLDVNLYLVSLAVVASTTSESGLTFKSAPVIAPQLSLTKHQKDCWKAIVDTSLNRPVPALARLRTSQLVESVRLISNGSEDVRVLFEAWKTCLQPSATHDENVYEAIKTVTDKYITKMNSLLAYGPFYSTDAFYCAIPSSVSRRDMKTLFPLQFDYEFVNTTEAEHIGTVINSLEGYMSPEQEEIQKEEEEALSIRDDGSFGDDTFHSFGSASDNYTSANNSQFFSPLSHNRESMLPSAVSQLIRDDIANTSHFSTKSVILTPTRATASPTQSVFDKKLTPLSFERHQTIVTPSKKGNKSDDSGEDEEEDELEAALLESTQKHERSILAQKTPEKPALVQKPMPTPTKDAQTETDASITSSGEGSIISVRYTPRQETKGDKKIETLYSSESEADEYEDEDDEEDEEDIEYDEDEETEAEEDDDELLTEEQMEDMMGQILEATTTMFRDLRMKKFAIESQKIQFDNTTDDEILRQAELKLAKINSDISATSDRLIKIRTPSVTTVFTPHAPLQATPHVANQLIKKSSVDHDPKQCLGCQSDDVQEASLRRLEQMALDWDAEGNDYLYE</sequence>
<feature type="compositionally biased region" description="Acidic residues" evidence="1">
    <location>
        <begin position="656"/>
        <end position="689"/>
    </location>
</feature>
<dbReference type="FunCoup" id="E3LVH2">
    <property type="interactions" value="1887"/>
</dbReference>
<protein>
    <submittedName>
        <fullName evidence="2">Uncharacterized protein</fullName>
    </submittedName>
</protein>
<name>E3LVH2_CAERE</name>
<organism evidence="3">
    <name type="scientific">Caenorhabditis remanei</name>
    <name type="common">Caenorhabditis vulgaris</name>
    <dbReference type="NCBI Taxonomy" id="31234"/>
    <lineage>
        <taxon>Eukaryota</taxon>
        <taxon>Metazoa</taxon>
        <taxon>Ecdysozoa</taxon>
        <taxon>Nematoda</taxon>
        <taxon>Chromadorea</taxon>
        <taxon>Rhabditida</taxon>
        <taxon>Rhabditina</taxon>
        <taxon>Rhabditomorpha</taxon>
        <taxon>Rhabditoidea</taxon>
        <taxon>Rhabditidae</taxon>
        <taxon>Peloderinae</taxon>
        <taxon>Caenorhabditis</taxon>
    </lineage>
</organism>